<evidence type="ECO:0000313" key="1">
    <source>
        <dbReference type="EMBL" id="PTE06482.1"/>
    </source>
</evidence>
<dbReference type="RefSeq" id="WP_107652875.1">
    <property type="nucleotide sequence ID" value="NZ_PZJX01000066.1"/>
</dbReference>
<dbReference type="AlphaFoldDB" id="A0A2T4ILG6"/>
<protein>
    <submittedName>
        <fullName evidence="1">Uncharacterized protein</fullName>
    </submittedName>
</protein>
<organism evidence="1 2">
    <name type="scientific">Mesorhizobium helmanticense</name>
    <dbReference type="NCBI Taxonomy" id="1776423"/>
    <lineage>
        <taxon>Bacteria</taxon>
        <taxon>Pseudomonadati</taxon>
        <taxon>Pseudomonadota</taxon>
        <taxon>Alphaproteobacteria</taxon>
        <taxon>Hyphomicrobiales</taxon>
        <taxon>Phyllobacteriaceae</taxon>
        <taxon>Mesorhizobium</taxon>
    </lineage>
</organism>
<dbReference type="Proteomes" id="UP000240259">
    <property type="component" value="Unassembled WGS sequence"/>
</dbReference>
<keyword evidence="2" id="KW-1185">Reference proteome</keyword>
<accession>A0A2T4ILG6</accession>
<gene>
    <name evidence="1" type="ORF">C9427_31320</name>
</gene>
<dbReference type="OrthoDB" id="5464439at2"/>
<comment type="caution">
    <text evidence="1">The sequence shown here is derived from an EMBL/GenBank/DDBJ whole genome shotgun (WGS) entry which is preliminary data.</text>
</comment>
<proteinExistence type="predicted"/>
<reference evidence="1 2" key="1">
    <citation type="submission" date="2018-03" db="EMBL/GenBank/DDBJ databases">
        <title>Genome sequence of the symbiotic type strain Mesorhizobium helmanticense CSLC115NT isolated from Lotus corniculatus nodules.</title>
        <authorList>
            <person name="Sannazzaro A.I."/>
            <person name="Torres Tejerizo G.A."/>
            <person name="Dip D."/>
            <person name="Caballero M."/>
            <person name="Pistorio M."/>
            <person name="Estrella M.J."/>
        </authorList>
    </citation>
    <scope>NUCLEOTIDE SEQUENCE [LARGE SCALE GENOMIC DNA]</scope>
    <source>
        <strain evidence="1 2">CSLC115N</strain>
    </source>
</reference>
<dbReference type="EMBL" id="PZJX01000066">
    <property type="protein sequence ID" value="PTE06482.1"/>
    <property type="molecule type" value="Genomic_DNA"/>
</dbReference>
<evidence type="ECO:0000313" key="2">
    <source>
        <dbReference type="Proteomes" id="UP000240259"/>
    </source>
</evidence>
<name>A0A2T4ILG6_9HYPH</name>
<sequence length="460" mass="50969">MSLSPTSQKREHHFYVSIAKVLFYHPEHGIVSVSDPIGRMHAERHGLSPLILYGLTVAGLPIRWMTFAPVVQPKALREVLLDAWTKAEGLRGLPDVLRVSRHLAKASPTLSADMAGIGVRLEIASAKEKSLPASLRSAQEAGKWLPRKHELDDASLVQAVRTLCHDAQDDHNCNARGGAHGLSNRRLEGQIQQWSALPTRLPGTIPTEGLDWEPGPWLSSWEAALPPDQPRYFNQSSFDGRTWLIAGKEASEVLIEDDFSTGFDYDNSAEIAKDLLACWPNPPAEIAKSAGISLRNLQWFVSGKVALDRTARFRLEDVLGIEYDESVGCCTAAGPYVLIAQKPQAIENIYEEISGGGDACPCEIVPSQGHADPSWRYVLINAFGKPPTFIMTPRGEKIAERLPDLVMNYEGTRAVSQALFRDVVSTCARACREPAANVREMRDFAKRHEEHWIDSMWQPE</sequence>